<evidence type="ECO:0000256" key="1">
    <source>
        <dbReference type="SAM" id="MobiDB-lite"/>
    </source>
</evidence>
<organism evidence="3 4">
    <name type="scientific">Luteolibacter ambystomatis</name>
    <dbReference type="NCBI Taxonomy" id="2824561"/>
    <lineage>
        <taxon>Bacteria</taxon>
        <taxon>Pseudomonadati</taxon>
        <taxon>Verrucomicrobiota</taxon>
        <taxon>Verrucomicrobiia</taxon>
        <taxon>Verrucomicrobiales</taxon>
        <taxon>Verrucomicrobiaceae</taxon>
        <taxon>Luteolibacter</taxon>
    </lineage>
</organism>
<keyword evidence="2" id="KW-0732">Signal</keyword>
<feature type="signal peptide" evidence="2">
    <location>
        <begin position="1"/>
        <end position="22"/>
    </location>
</feature>
<dbReference type="EMBL" id="CP073100">
    <property type="protein sequence ID" value="QUE52797.1"/>
    <property type="molecule type" value="Genomic_DNA"/>
</dbReference>
<feature type="compositionally biased region" description="Polar residues" evidence="1">
    <location>
        <begin position="252"/>
        <end position="263"/>
    </location>
</feature>
<protein>
    <submittedName>
        <fullName evidence="3">Uncharacterized protein</fullName>
    </submittedName>
</protein>
<feature type="chain" id="PRO_5037930315" evidence="2">
    <location>
        <begin position="23"/>
        <end position="263"/>
    </location>
</feature>
<accession>A0A975PGZ2</accession>
<evidence type="ECO:0000313" key="4">
    <source>
        <dbReference type="Proteomes" id="UP000676169"/>
    </source>
</evidence>
<proteinExistence type="predicted"/>
<sequence>MNPKILPVVFSGSLGLAAPLFAQESVPIEGHVVILVEKQPLEGVVVKRTAVHDQGDHTVIMQKIAPPALPEEQPALLRGAVQSFQQTGGEQRVYKALGLTAIIYDHQKTYLEWAVGEQRFAAWSNVDFSLLANVAHIPVGEELYSFLMVPANVDTAKLASLYQTRGQTYQAPQVPAFPSTLPSLIVTRGDASNAAALAPVQALLQHYRDNEAVLKAAYAQRTADAAAQKAYDEAHPKQPKDTTVQFWKRQAPATQTNSEEGAP</sequence>
<feature type="compositionally biased region" description="Basic and acidic residues" evidence="1">
    <location>
        <begin position="230"/>
        <end position="240"/>
    </location>
</feature>
<dbReference type="AlphaFoldDB" id="A0A975PGZ2"/>
<reference evidence="3" key="1">
    <citation type="submission" date="2021-04" db="EMBL/GenBank/DDBJ databases">
        <title>Luteolibacter sp. 32A isolated from the skin of an Anderson's salamander (Ambystoma andersonii).</title>
        <authorList>
            <person name="Spergser J."/>
            <person name="Busse H.-J."/>
        </authorList>
    </citation>
    <scope>NUCLEOTIDE SEQUENCE</scope>
    <source>
        <strain evidence="3">32A</strain>
    </source>
</reference>
<dbReference type="Proteomes" id="UP000676169">
    <property type="component" value="Chromosome"/>
</dbReference>
<feature type="region of interest" description="Disordered" evidence="1">
    <location>
        <begin position="227"/>
        <end position="263"/>
    </location>
</feature>
<evidence type="ECO:0000313" key="3">
    <source>
        <dbReference type="EMBL" id="QUE52797.1"/>
    </source>
</evidence>
<dbReference type="KEGG" id="lamb:KBB96_07860"/>
<dbReference type="RefSeq" id="WP_211634106.1">
    <property type="nucleotide sequence ID" value="NZ_CP073100.1"/>
</dbReference>
<keyword evidence="4" id="KW-1185">Reference proteome</keyword>
<gene>
    <name evidence="3" type="ORF">KBB96_07860</name>
</gene>
<name>A0A975PGZ2_9BACT</name>
<evidence type="ECO:0000256" key="2">
    <source>
        <dbReference type="SAM" id="SignalP"/>
    </source>
</evidence>